<feature type="compositionally biased region" description="Basic and acidic residues" evidence="1">
    <location>
        <begin position="451"/>
        <end position="461"/>
    </location>
</feature>
<dbReference type="HOGENOM" id="CLU_593152_0_0_1"/>
<comment type="caution">
    <text evidence="2">The sequence shown here is derived from an EMBL/GenBank/DDBJ whole genome shotgun (WGS) entry which is preliminary data.</text>
</comment>
<feature type="region of interest" description="Disordered" evidence="1">
    <location>
        <begin position="240"/>
        <end position="261"/>
    </location>
</feature>
<dbReference type="Proteomes" id="UP000003163">
    <property type="component" value="Unassembled WGS sequence"/>
</dbReference>
<dbReference type="AlphaFoldDB" id="J9DRD4"/>
<feature type="region of interest" description="Disordered" evidence="1">
    <location>
        <begin position="1"/>
        <end position="36"/>
    </location>
</feature>
<evidence type="ECO:0000313" key="2">
    <source>
        <dbReference type="EMBL" id="EJW05120.1"/>
    </source>
</evidence>
<dbReference type="InParanoid" id="J9DRD4"/>
<dbReference type="EMBL" id="AFBI03000009">
    <property type="protein sequence ID" value="EJW05120.1"/>
    <property type="molecule type" value="Genomic_DNA"/>
</dbReference>
<accession>J9DRD4</accession>
<keyword evidence="3" id="KW-1185">Reference proteome</keyword>
<feature type="compositionally biased region" description="Polar residues" evidence="1">
    <location>
        <begin position="8"/>
        <end position="36"/>
    </location>
</feature>
<sequence length="461" mass="53960">MVLKDGNKSSWLQKNRTKSNENFSYSHNGQKSSSLEKNCTEKKVIASLKQQIKEKYNQKNDFFVCKKTDLIENNESTSLALREEILFKINRAKKDLTSLTCLNKKQVESNINTVNFENEPAMVNQDMDKELHRLEKDKKKSNKICEEVKDINNSLAESKINEKAGITDTVNSKELIHDGKNTTEDNFSEKINYNKINNNIRKHSKMETHNNESHIIFDKCIRKESISESIKRNDLMDQNITNFNDSDRRDNSSNLNNSIRDKTITDERYQVKLNNNNKILASEQRKNKKLNKSISENEIHVGKNKQQNENCRLSRRESCIVTSSSSPTQNNCVVDCEKSQKHQESSKLLNEDDKLKILNMDTKYKVKFINKNDEFDNKENLNNDKISSIAFLKDQDVLLSGFTLKEKQHITNDEKENYKENKYKQIFKKEENPKTLYNEISEKSSNQENENMNRKKNDFFF</sequence>
<reference evidence="2 3" key="1">
    <citation type="submission" date="2011-08" db="EMBL/GenBank/DDBJ databases">
        <authorList>
            <person name="Liu Z.J."/>
            <person name="Shi F.L."/>
            <person name="Lu J.Q."/>
            <person name="Li M."/>
            <person name="Wang Z.L."/>
        </authorList>
    </citation>
    <scope>NUCLEOTIDE SEQUENCE [LARGE SCALE GENOMIC DNA]</scope>
    <source>
        <strain evidence="2 3">USNM 41457</strain>
    </source>
</reference>
<feature type="region of interest" description="Disordered" evidence="1">
    <location>
        <begin position="442"/>
        <end position="461"/>
    </location>
</feature>
<evidence type="ECO:0000256" key="1">
    <source>
        <dbReference type="SAM" id="MobiDB-lite"/>
    </source>
</evidence>
<protein>
    <submittedName>
        <fullName evidence="2">Uncharacterized protein</fullName>
    </submittedName>
</protein>
<organism evidence="2 3">
    <name type="scientific">Edhazardia aedis (strain USNM 41457)</name>
    <name type="common">Microsporidian parasite</name>
    <dbReference type="NCBI Taxonomy" id="1003232"/>
    <lineage>
        <taxon>Eukaryota</taxon>
        <taxon>Fungi</taxon>
        <taxon>Fungi incertae sedis</taxon>
        <taxon>Microsporidia</taxon>
        <taxon>Edhazardia</taxon>
    </lineage>
</organism>
<dbReference type="VEuPathDB" id="MicrosporidiaDB:EDEG_00790"/>
<evidence type="ECO:0000313" key="3">
    <source>
        <dbReference type="Proteomes" id="UP000003163"/>
    </source>
</evidence>
<gene>
    <name evidence="2" type="ORF">EDEG_00790</name>
</gene>
<reference evidence="3" key="2">
    <citation type="submission" date="2015-07" db="EMBL/GenBank/DDBJ databases">
        <title>Contrasting host-pathogen interactions and genome evolution in two generalist and specialist microsporidian pathogens of mosquitoes.</title>
        <authorList>
            <consortium name="The Broad Institute Genomics Platform"/>
            <consortium name="The Broad Institute Genome Sequencing Center for Infectious Disease"/>
            <person name="Cuomo C.A."/>
            <person name="Sanscrainte N.D."/>
            <person name="Goldberg J.M."/>
            <person name="Heiman D."/>
            <person name="Young S."/>
            <person name="Zeng Q."/>
            <person name="Becnel J.J."/>
            <person name="Birren B.W."/>
        </authorList>
    </citation>
    <scope>NUCLEOTIDE SEQUENCE [LARGE SCALE GENOMIC DNA]</scope>
    <source>
        <strain evidence="3">USNM 41457</strain>
    </source>
</reference>
<name>J9DRD4_EDHAE</name>
<proteinExistence type="predicted"/>